<keyword evidence="3" id="KW-1048">Host nucleus</keyword>
<comment type="subcellular location">
    <subcellularLocation>
        <location evidence="1">Host nucleus</location>
    </subcellularLocation>
</comment>
<protein>
    <recommendedName>
        <fullName evidence="2">Replication-associated protein</fullName>
    </recommendedName>
</protein>
<sequence length="396" mass="45665">MLSSTQPKTVSYKTEDRQWDARFNVQADEDLDALLEGVKQLDSEGRFKYVLVGGPEIGTRSYQDDYGIRHVHCAFIFHNRHSKRSILASLKIKEGNGYYLVPRNRDLGYAGWRNHHIKSFSKVDANKCILFESGDLPKDIKRKAVEASEEEKKLKGDEVLKKMRTMYEEGKPDEEVFEMFPRASLTYGERIKSMIGQKKMEGKTDGDPNLWVTGYPGTGKTAILNYIYGETMYKKNLFNRFWDLLDTKKHTHVMLEDLDHEAVDKLSINFIKTICDEGGFPVDIKYKSPQLARATALVSSNFTIREIVPEGPGYDQNLAAIGRRFWETNIYEFLRLLQLKLIPKPERAKLKSEGNTDHGKIFMDWDYVTGGPTGKEIKTPEEYKQVIRDYFYAMCS</sequence>
<dbReference type="SUPFAM" id="SSF52540">
    <property type="entry name" value="P-loop containing nucleoside triphosphate hydrolases"/>
    <property type="match status" value="1"/>
</dbReference>
<dbReference type="InterPro" id="IPR027417">
    <property type="entry name" value="P-loop_NTPase"/>
</dbReference>
<evidence type="ECO:0000256" key="2">
    <source>
        <dbReference type="ARBA" id="ARBA00014531"/>
    </source>
</evidence>
<evidence type="ECO:0000313" key="4">
    <source>
        <dbReference type="EMBL" id="QTE04040.1"/>
    </source>
</evidence>
<name>A0A8A4XEG3_9VIRU</name>
<dbReference type="GO" id="GO:0042025">
    <property type="term" value="C:host cell nucleus"/>
    <property type="evidence" value="ECO:0007669"/>
    <property type="project" value="UniProtKB-SubCell"/>
</dbReference>
<accession>A0A8A4XEG3</accession>
<dbReference type="Gene3D" id="3.40.50.300">
    <property type="entry name" value="P-loop containing nucleotide triphosphate hydrolases"/>
    <property type="match status" value="1"/>
</dbReference>
<dbReference type="EMBL" id="MW046587">
    <property type="protein sequence ID" value="QTE04040.1"/>
    <property type="molecule type" value="Genomic_DNA"/>
</dbReference>
<organism evidence="4">
    <name type="scientific">Pavo cristatus parvo-like hybrid virus</name>
    <dbReference type="NCBI Taxonomy" id="2794523"/>
    <lineage>
        <taxon>Viruses</taxon>
        <taxon>Monodnaviria</taxon>
        <taxon>Shotokuvirae</taxon>
        <taxon>Cressdnaviricota</taxon>
        <taxon>Arfiviricetes</taxon>
        <taxon>Lineavirales</taxon>
        <taxon>Oomyviridae</taxon>
        <taxon>Nicoomyvirus</taxon>
        <taxon>Nicoomyvirus muffae</taxon>
    </lineage>
</organism>
<evidence type="ECO:0000256" key="1">
    <source>
        <dbReference type="ARBA" id="ARBA00004147"/>
    </source>
</evidence>
<reference evidence="4" key="1">
    <citation type="submission" date="2020-09" db="EMBL/GenBank/DDBJ databases">
        <title>Parvovirus dark matter in the feces of wild birds.</title>
        <authorList>
            <person name="Dai Z."/>
            <person name="Yang S."/>
            <person name="Zhang W."/>
        </authorList>
    </citation>
    <scope>NUCLEOTIDE SEQUENCE</scope>
    <source>
        <strain evidence="4">Bpk205par01</strain>
    </source>
</reference>
<proteinExistence type="predicted"/>
<evidence type="ECO:0000256" key="3">
    <source>
        <dbReference type="ARBA" id="ARBA00022562"/>
    </source>
</evidence>